<accession>A0A5M9MMJ9</accession>
<dbReference type="Proteomes" id="UP000324241">
    <property type="component" value="Unassembled WGS sequence"/>
</dbReference>
<sequence length="117" mass="13177">MSLISAFRPRSARTSSIRRGLRRIAGGGPKGTAHRKTHPKAFWALRGSVSIGSPLRSLRLAKQDFVNLRGRYLSDWTVFNQLVFTMQFMSSSRIFYWASRLVVTCMSRQAKAGGLSR</sequence>
<proteinExistence type="predicted"/>
<comment type="caution">
    <text evidence="1">The sequence shown here is derived from an EMBL/GenBank/DDBJ whole genome shotgun (WGS) entry which is preliminary data.</text>
</comment>
<organism evidence="1 2">
    <name type="scientific">Aspergillus tanneri</name>
    <dbReference type="NCBI Taxonomy" id="1220188"/>
    <lineage>
        <taxon>Eukaryota</taxon>
        <taxon>Fungi</taxon>
        <taxon>Dikarya</taxon>
        <taxon>Ascomycota</taxon>
        <taxon>Pezizomycotina</taxon>
        <taxon>Eurotiomycetes</taxon>
        <taxon>Eurotiomycetidae</taxon>
        <taxon>Eurotiales</taxon>
        <taxon>Aspergillaceae</taxon>
        <taxon>Aspergillus</taxon>
        <taxon>Aspergillus subgen. Circumdati</taxon>
    </lineage>
</organism>
<gene>
    <name evidence="1" type="ORF">ATNIH1004_005809</name>
</gene>
<evidence type="ECO:0000313" key="1">
    <source>
        <dbReference type="EMBL" id="KAA8647126.1"/>
    </source>
</evidence>
<dbReference type="OrthoDB" id="5369924at2759"/>
<dbReference type="RefSeq" id="XP_033426487.1">
    <property type="nucleotide sequence ID" value="XM_033570455.1"/>
</dbReference>
<dbReference type="AlphaFoldDB" id="A0A5M9MMJ9"/>
<evidence type="ECO:0000313" key="2">
    <source>
        <dbReference type="Proteomes" id="UP000324241"/>
    </source>
</evidence>
<name>A0A5M9MMJ9_9EURO</name>
<reference evidence="1 2" key="1">
    <citation type="submission" date="2019-08" db="EMBL/GenBank/DDBJ databases">
        <title>The genome sequence of a newly discovered highly antifungal drug resistant Aspergillus species, Aspergillus tanneri NIH 1004.</title>
        <authorList>
            <person name="Mounaud S."/>
            <person name="Singh I."/>
            <person name="Joardar V."/>
            <person name="Pakala S."/>
            <person name="Pakala S."/>
            <person name="Venepally P."/>
            <person name="Chung J.K."/>
            <person name="Losada L."/>
            <person name="Nierman W.C."/>
        </authorList>
    </citation>
    <scope>NUCLEOTIDE SEQUENCE [LARGE SCALE GENOMIC DNA]</scope>
    <source>
        <strain evidence="1 2">NIH1004</strain>
    </source>
</reference>
<protein>
    <submittedName>
        <fullName evidence="1">Uncharacterized protein</fullName>
    </submittedName>
</protein>
<dbReference type="EMBL" id="QUQM01000004">
    <property type="protein sequence ID" value="KAA8647126.1"/>
    <property type="molecule type" value="Genomic_DNA"/>
</dbReference>
<dbReference type="GeneID" id="54328511"/>